<dbReference type="Proteomes" id="UP000241434">
    <property type="component" value="Unassembled WGS sequence"/>
</dbReference>
<dbReference type="RefSeq" id="WP_106776770.1">
    <property type="nucleotide sequence ID" value="NZ_JYGE01000004.1"/>
</dbReference>
<keyword evidence="6" id="KW-1185">Reference proteome</keyword>
<dbReference type="SFLD" id="SFLDF00562">
    <property type="entry name" value="HemN-like__clustered_with_heat"/>
    <property type="match status" value="1"/>
</dbReference>
<accession>A0A2P7Q025</accession>
<dbReference type="GO" id="GO:0046872">
    <property type="term" value="F:metal ion binding"/>
    <property type="evidence" value="ECO:0007669"/>
    <property type="project" value="UniProtKB-UniRule"/>
</dbReference>
<dbReference type="EMBL" id="JYGE01000004">
    <property type="protein sequence ID" value="PSJ31314.1"/>
    <property type="molecule type" value="Genomic_DNA"/>
</dbReference>
<dbReference type="Pfam" id="PF04055">
    <property type="entry name" value="Radical_SAM"/>
    <property type="match status" value="1"/>
</dbReference>
<keyword evidence="3" id="KW-0004">4Fe-4S</keyword>
<dbReference type="SMART" id="SM00729">
    <property type="entry name" value="Elp3"/>
    <property type="match status" value="1"/>
</dbReference>
<evidence type="ECO:0000259" key="4">
    <source>
        <dbReference type="PROSITE" id="PS51918"/>
    </source>
</evidence>
<reference evidence="5" key="1">
    <citation type="thesis" date="2015" institute="Rutgers" country="The State University of New Jersey, 14 College Farm Rd., New Brunswick, NJ, USA">
        <title>Ammonia toxicity in bacteria and its implications for treatment of and resource recovery from highly nitrogenous organic wastes.</title>
        <authorList>
            <person name="Luther A.K."/>
        </authorList>
    </citation>
    <scope>NUCLEOTIDE SEQUENCE</scope>
    <source>
        <strain evidence="5">RT-10B</strain>
    </source>
</reference>
<evidence type="ECO:0000256" key="2">
    <source>
        <dbReference type="ARBA" id="ARBA00017228"/>
    </source>
</evidence>
<dbReference type="GO" id="GO:0004109">
    <property type="term" value="F:coproporphyrinogen oxidase activity"/>
    <property type="evidence" value="ECO:0007669"/>
    <property type="project" value="InterPro"/>
</dbReference>
<dbReference type="GO" id="GO:0051539">
    <property type="term" value="F:4 iron, 4 sulfur cluster binding"/>
    <property type="evidence" value="ECO:0007669"/>
    <property type="project" value="UniProtKB-UniRule"/>
</dbReference>
<protein>
    <recommendedName>
        <fullName evidence="2 3">Heme chaperone HemW</fullName>
    </recommendedName>
</protein>
<dbReference type="Pfam" id="PF06969">
    <property type="entry name" value="HemN_C"/>
    <property type="match status" value="1"/>
</dbReference>
<dbReference type="SFLD" id="SFLDS00029">
    <property type="entry name" value="Radical_SAM"/>
    <property type="match status" value="1"/>
</dbReference>
<keyword evidence="3" id="KW-0963">Cytoplasm</keyword>
<evidence type="ECO:0000256" key="1">
    <source>
        <dbReference type="ARBA" id="ARBA00006100"/>
    </source>
</evidence>
<comment type="similarity">
    <text evidence="1">Belongs to the anaerobic coproporphyrinogen-III oxidase family. HemW subfamily.</text>
</comment>
<dbReference type="InterPro" id="IPR034505">
    <property type="entry name" value="Coproporphyrinogen-III_oxidase"/>
</dbReference>
<keyword evidence="3" id="KW-0143">Chaperone</keyword>
<evidence type="ECO:0000313" key="5">
    <source>
        <dbReference type="EMBL" id="PSJ31314.1"/>
    </source>
</evidence>
<dbReference type="PROSITE" id="PS51918">
    <property type="entry name" value="RADICAL_SAM"/>
    <property type="match status" value="1"/>
</dbReference>
<feature type="domain" description="Radical SAM core" evidence="4">
    <location>
        <begin position="1"/>
        <end position="232"/>
    </location>
</feature>
<keyword evidence="3" id="KW-0479">Metal-binding</keyword>
<dbReference type="InterPro" id="IPR004559">
    <property type="entry name" value="HemW-like"/>
</dbReference>
<keyword evidence="3" id="KW-0349">Heme</keyword>
<sequence length="377" mass="43985">MESKGLYIHIPFCVQKCKYCDFTSYVADGNEKDKYLDSLEKELKMYKLNQEEISTIFIGGGTPTILNKTQLKRLFKMIEDNVDLKKLEEYSIEANPGTLSIEKLKIMKDAGVNRLSIGLQAVQDKHLLFMGRIHNLKQFEESFYNAREVGFDNINIDVIFAFDTQSLEDWKETIDYVAEIKPEHISAYSLIIEEGTDFFEMYEKGELKDIDEEKYLDMYRYTVEKLKKYGFYQYEISNFCNVGYECKHNIKYWNCDEYFGVGVGASGYINNERYTNVKTLNDYSKATNSNVFPIESKEVLDFKEHFNEKIMLGLRMNSGINLSLIDKINNQELEKCIIKSIENYQKKGYIEKCKDNTIKLTQSGREISNSIIVDLML</sequence>
<keyword evidence="3" id="KW-0411">Iron-sulfur</keyword>
<dbReference type="InterPro" id="IPR007197">
    <property type="entry name" value="rSAM"/>
</dbReference>
<organism evidence="5 6">
    <name type="scientific">Peptostreptococcus russellii</name>
    <dbReference type="NCBI Taxonomy" id="215200"/>
    <lineage>
        <taxon>Bacteria</taxon>
        <taxon>Bacillati</taxon>
        <taxon>Bacillota</taxon>
        <taxon>Clostridia</taxon>
        <taxon>Peptostreptococcales</taxon>
        <taxon>Peptostreptococcaceae</taxon>
        <taxon>Peptostreptococcus</taxon>
    </lineage>
</organism>
<gene>
    <name evidence="5" type="ORF">UF10_05120</name>
</gene>
<dbReference type="InterPro" id="IPR006638">
    <property type="entry name" value="Elp3/MiaA/NifB-like_rSAM"/>
</dbReference>
<comment type="caution">
    <text evidence="5">The sequence shown here is derived from an EMBL/GenBank/DDBJ whole genome shotgun (WGS) entry which is preliminary data.</text>
</comment>
<keyword evidence="3" id="KW-0949">S-adenosyl-L-methionine</keyword>
<dbReference type="SFLD" id="SFLDF00288">
    <property type="entry name" value="HemN-like__clustered_with_nucl"/>
    <property type="match status" value="1"/>
</dbReference>
<dbReference type="OrthoDB" id="9808022at2"/>
<proteinExistence type="inferred from homology"/>
<name>A0A2P7Q025_9FIRM</name>
<dbReference type="SUPFAM" id="SSF102114">
    <property type="entry name" value="Radical SAM enzymes"/>
    <property type="match status" value="1"/>
</dbReference>
<keyword evidence="3" id="KW-0408">Iron</keyword>
<comment type="function">
    <text evidence="3">Probably acts as a heme chaperone, transferring heme to an unknown acceptor. Binds one molecule of heme per monomer, possibly covalently. Binds 1 [4Fe-4S] cluster. The cluster is coordinated with 3 cysteines and an exchangeable S-adenosyl-L-methionine.</text>
</comment>
<dbReference type="SFLD" id="SFLDG01065">
    <property type="entry name" value="anaerobic_coproporphyrinogen-I"/>
    <property type="match status" value="1"/>
</dbReference>
<dbReference type="CDD" id="cd01335">
    <property type="entry name" value="Radical_SAM"/>
    <property type="match status" value="1"/>
</dbReference>
<dbReference type="InterPro" id="IPR023404">
    <property type="entry name" value="rSAM_horseshoe"/>
</dbReference>
<dbReference type="InterPro" id="IPR010723">
    <property type="entry name" value="HemN_C"/>
</dbReference>
<dbReference type="PANTHER" id="PTHR13932">
    <property type="entry name" value="COPROPORPHYRINIGEN III OXIDASE"/>
    <property type="match status" value="1"/>
</dbReference>
<evidence type="ECO:0000313" key="6">
    <source>
        <dbReference type="Proteomes" id="UP000241434"/>
    </source>
</evidence>
<dbReference type="Gene3D" id="3.80.30.20">
    <property type="entry name" value="tm_1862 like domain"/>
    <property type="match status" value="1"/>
</dbReference>
<dbReference type="NCBIfam" id="TIGR00539">
    <property type="entry name" value="hemN_rel"/>
    <property type="match status" value="1"/>
</dbReference>
<dbReference type="AlphaFoldDB" id="A0A2P7Q025"/>
<dbReference type="GO" id="GO:0005737">
    <property type="term" value="C:cytoplasm"/>
    <property type="evidence" value="ECO:0007669"/>
    <property type="project" value="UniProtKB-SubCell"/>
</dbReference>
<dbReference type="GO" id="GO:0006779">
    <property type="term" value="P:porphyrin-containing compound biosynthetic process"/>
    <property type="evidence" value="ECO:0007669"/>
    <property type="project" value="InterPro"/>
</dbReference>
<dbReference type="SFLD" id="SFLDG01082">
    <property type="entry name" value="B12-binding_domain_containing"/>
    <property type="match status" value="1"/>
</dbReference>
<evidence type="ECO:0000256" key="3">
    <source>
        <dbReference type="RuleBase" id="RU364116"/>
    </source>
</evidence>
<comment type="subcellular location">
    <subcellularLocation>
        <location evidence="3">Cytoplasm</location>
    </subcellularLocation>
</comment>
<dbReference type="PANTHER" id="PTHR13932:SF5">
    <property type="entry name" value="RADICAL S-ADENOSYL METHIONINE DOMAIN-CONTAINING PROTEIN 1, MITOCHONDRIAL"/>
    <property type="match status" value="1"/>
</dbReference>
<dbReference type="InterPro" id="IPR058240">
    <property type="entry name" value="rSAM_sf"/>
</dbReference>